<dbReference type="Proteomes" id="UP000004374">
    <property type="component" value="Unassembled WGS sequence"/>
</dbReference>
<keyword evidence="2" id="KW-1185">Reference proteome</keyword>
<name>I1E2C7_9GAMM</name>
<dbReference type="EMBL" id="BAFK01000028">
    <property type="protein sequence ID" value="GAB60455.1"/>
    <property type="molecule type" value="Genomic_DNA"/>
</dbReference>
<accession>I1E2C7</accession>
<organism evidence="1 2">
    <name type="scientific">Rheinheimera nanhaiensis E407-8</name>
    <dbReference type="NCBI Taxonomy" id="562729"/>
    <lineage>
        <taxon>Bacteria</taxon>
        <taxon>Pseudomonadati</taxon>
        <taxon>Pseudomonadota</taxon>
        <taxon>Gammaproteobacteria</taxon>
        <taxon>Chromatiales</taxon>
        <taxon>Chromatiaceae</taxon>
        <taxon>Rheinheimera</taxon>
    </lineage>
</organism>
<gene>
    <name evidence="1" type="ORF">RNAN_3479</name>
</gene>
<proteinExistence type="predicted"/>
<comment type="caution">
    <text evidence="1">The sequence shown here is derived from an EMBL/GenBank/DDBJ whole genome shotgun (WGS) entry which is preliminary data.</text>
</comment>
<reference evidence="1 2" key="1">
    <citation type="journal article" date="2012" name="J. Bacteriol.">
        <title>Genome Sequence of the Protease-Producing Bacterium Rheinheimera nanhaiensis E407-8T, Isolated from Deep-Sea Sediment of the South China Sea.</title>
        <authorList>
            <person name="Zhang X.-Y."/>
            <person name="Zhang Y.-J."/>
            <person name="Qin Q.-L."/>
            <person name="Xie B.-B."/>
            <person name="Chen X.-L."/>
            <person name="Zhou B.-C."/>
            <person name="Zhang Y.-Z."/>
        </authorList>
    </citation>
    <scope>NUCLEOTIDE SEQUENCE [LARGE SCALE GENOMIC DNA]</scope>
    <source>
        <strain evidence="1 2">E407-8</strain>
    </source>
</reference>
<evidence type="ECO:0000313" key="1">
    <source>
        <dbReference type="EMBL" id="GAB60455.1"/>
    </source>
</evidence>
<evidence type="ECO:0000313" key="2">
    <source>
        <dbReference type="Proteomes" id="UP000004374"/>
    </source>
</evidence>
<protein>
    <submittedName>
        <fullName evidence="1">Uncharacterized protein</fullName>
    </submittedName>
</protein>
<sequence>MPVSDFVKVAMGRDVKMKVTQIDTYTVSSFGLDRSGAIVNSKFPPFIQKLRENKVL</sequence>
<dbReference type="AlphaFoldDB" id="I1E2C7"/>